<evidence type="ECO:0000313" key="4">
    <source>
        <dbReference type="Proteomes" id="UP000006514"/>
    </source>
</evidence>
<evidence type="ECO:0000256" key="1">
    <source>
        <dbReference type="SAM" id="MobiDB-lite"/>
    </source>
</evidence>
<reference evidence="4" key="1">
    <citation type="journal article" date="2012" name="Science">
        <title>The Paleozoic origin of enzymatic lignin decomposition reconstructed from 31 fungal genomes.</title>
        <authorList>
            <person name="Floudas D."/>
            <person name="Binder M."/>
            <person name="Riley R."/>
            <person name="Barry K."/>
            <person name="Blanchette R.A."/>
            <person name="Henrissat B."/>
            <person name="Martinez A.T."/>
            <person name="Otillar R."/>
            <person name="Spatafora J.W."/>
            <person name="Yadav J.S."/>
            <person name="Aerts A."/>
            <person name="Benoit I."/>
            <person name="Boyd A."/>
            <person name="Carlson A."/>
            <person name="Copeland A."/>
            <person name="Coutinho P.M."/>
            <person name="de Vries R.P."/>
            <person name="Ferreira P."/>
            <person name="Findley K."/>
            <person name="Foster B."/>
            <person name="Gaskell J."/>
            <person name="Glotzer D."/>
            <person name="Gorecki P."/>
            <person name="Heitman J."/>
            <person name="Hesse C."/>
            <person name="Hori C."/>
            <person name="Igarashi K."/>
            <person name="Jurgens J.A."/>
            <person name="Kallen N."/>
            <person name="Kersten P."/>
            <person name="Kohler A."/>
            <person name="Kuees U."/>
            <person name="Kumar T.K.A."/>
            <person name="Kuo A."/>
            <person name="LaButti K."/>
            <person name="Larrondo L.F."/>
            <person name="Lindquist E."/>
            <person name="Ling A."/>
            <person name="Lombard V."/>
            <person name="Lucas S."/>
            <person name="Lundell T."/>
            <person name="Martin R."/>
            <person name="McLaughlin D.J."/>
            <person name="Morgenstern I."/>
            <person name="Morin E."/>
            <person name="Murat C."/>
            <person name="Nagy L.G."/>
            <person name="Nolan M."/>
            <person name="Ohm R.A."/>
            <person name="Patyshakuliyeva A."/>
            <person name="Rokas A."/>
            <person name="Ruiz-Duenas F.J."/>
            <person name="Sabat G."/>
            <person name="Salamov A."/>
            <person name="Samejima M."/>
            <person name="Schmutz J."/>
            <person name="Slot J.C."/>
            <person name="St John F."/>
            <person name="Stenlid J."/>
            <person name="Sun H."/>
            <person name="Sun S."/>
            <person name="Syed K."/>
            <person name="Tsang A."/>
            <person name="Wiebenga A."/>
            <person name="Young D."/>
            <person name="Pisabarro A."/>
            <person name="Eastwood D.C."/>
            <person name="Martin F."/>
            <person name="Cullen D."/>
            <person name="Grigoriev I.V."/>
            <person name="Hibbett D.S."/>
        </authorList>
    </citation>
    <scope>NUCLEOTIDE SEQUENCE [LARGE SCALE GENOMIC DNA]</scope>
    <source>
        <strain evidence="4">TFB10046</strain>
    </source>
</reference>
<sequence length="510" mass="55880">MSGYIVAPLTLQRPPNDPVRHALMSDTLRWNIKLTKLTKDTRPGFYMYKGSLHEVVFEPISPPPKQAQKARLASHPPRSRQKPSNQTATRSWGDPISFSANEPRPDDFLPQSTFLQVSVASTLVLRPVTDAHRFPLAYTIDMRFGSLLGDEITWQCSSPPAVPLIFRVMLDTAGLGHMWTYCTEGNVYAIVPTGNNSTRQEALTADQRTSLGAKTKISYNKNNSGRAQFRNAGGDIIDIQPVMPDMTGIVNMNNYTVPIPKYKFGAAIGFTPQTLDHPFDGIVGLGRSYGSPHALRGGTTLVQKMYTAGVIQSENFYICCRYEADPGYGDGFVVFGAWPSDFAITPVWQSVDIARGSANGKWDLHLSSIAIIAPGLPPITPAATECKVRIDNGTSQTILKNDVVEYLSEALQKIAAAHGRLGIDITDDVLVELVFESARPAGLFTEVKDKVSVIGKARNFFTIPNPYPNTPPVLALTGRPSGNDHLPYMLSINFFRTFLVGFRDTALTSG</sequence>
<dbReference type="KEGG" id="adl:AURDEDRAFT_176187"/>
<organism evidence="3 4">
    <name type="scientific">Auricularia subglabra (strain TFB-10046 / SS5)</name>
    <name type="common">White-rot fungus</name>
    <name type="synonym">Auricularia delicata (strain TFB10046)</name>
    <dbReference type="NCBI Taxonomy" id="717982"/>
    <lineage>
        <taxon>Eukaryota</taxon>
        <taxon>Fungi</taxon>
        <taxon>Dikarya</taxon>
        <taxon>Basidiomycota</taxon>
        <taxon>Agaricomycotina</taxon>
        <taxon>Agaricomycetes</taxon>
        <taxon>Auriculariales</taxon>
        <taxon>Auriculariaceae</taxon>
        <taxon>Auricularia</taxon>
    </lineage>
</organism>
<accession>J0WQE6</accession>
<proteinExistence type="predicted"/>
<evidence type="ECO:0000313" key="3">
    <source>
        <dbReference type="EMBL" id="EJD34762.1"/>
    </source>
</evidence>
<dbReference type="InterPro" id="IPR021109">
    <property type="entry name" value="Peptidase_aspartic_dom_sf"/>
</dbReference>
<dbReference type="InParanoid" id="J0WQE6"/>
<dbReference type="Pfam" id="PF00026">
    <property type="entry name" value="Asp"/>
    <property type="match status" value="1"/>
</dbReference>
<evidence type="ECO:0000259" key="2">
    <source>
        <dbReference type="Pfam" id="PF00026"/>
    </source>
</evidence>
<gene>
    <name evidence="3" type="ORF">AURDEDRAFT_176187</name>
</gene>
<dbReference type="InterPro" id="IPR033121">
    <property type="entry name" value="PEPTIDASE_A1"/>
</dbReference>
<feature type="region of interest" description="Disordered" evidence="1">
    <location>
        <begin position="59"/>
        <end position="97"/>
    </location>
</feature>
<name>J0WQE6_AURST</name>
<dbReference type="Gene3D" id="2.40.70.10">
    <property type="entry name" value="Acid Proteases"/>
    <property type="match status" value="1"/>
</dbReference>
<protein>
    <recommendedName>
        <fullName evidence="2">Peptidase A1 domain-containing protein</fullName>
    </recommendedName>
</protein>
<dbReference type="EMBL" id="JH687922">
    <property type="protein sequence ID" value="EJD34762.1"/>
    <property type="molecule type" value="Genomic_DNA"/>
</dbReference>
<dbReference type="AlphaFoldDB" id="J0WQE6"/>
<dbReference type="Proteomes" id="UP000006514">
    <property type="component" value="Unassembled WGS sequence"/>
</dbReference>
<feature type="domain" description="Peptidase A1" evidence="2">
    <location>
        <begin position="216"/>
        <end position="415"/>
    </location>
</feature>
<keyword evidence="4" id="KW-1185">Reference proteome</keyword>
<dbReference type="SUPFAM" id="SSF50630">
    <property type="entry name" value="Acid proteases"/>
    <property type="match status" value="1"/>
</dbReference>